<dbReference type="Proteomes" id="UP000032180">
    <property type="component" value="Chromosome 12"/>
</dbReference>
<accession>A0A0D9XWE3</accession>
<sequence length="65" mass="6771">MAALEDSDKSNSGREAAVFRARGGIDEDSDQEAGEGGGGRDARSCSTAPWFLPATGRYCSEASSR</sequence>
<reference evidence="3" key="2">
    <citation type="submission" date="2013-12" db="EMBL/GenBank/DDBJ databases">
        <authorList>
            <person name="Yu Y."/>
            <person name="Lee S."/>
            <person name="de Baynast K."/>
            <person name="Wissotski M."/>
            <person name="Liu L."/>
            <person name="Talag J."/>
            <person name="Goicoechea J."/>
            <person name="Angelova A."/>
            <person name="Jetty R."/>
            <person name="Kudrna D."/>
            <person name="Golser W."/>
            <person name="Rivera L."/>
            <person name="Zhang J."/>
            <person name="Wing R."/>
        </authorList>
    </citation>
    <scope>NUCLEOTIDE SEQUENCE</scope>
</reference>
<name>A0A0D9XWE3_9ORYZ</name>
<evidence type="ECO:0000313" key="2">
    <source>
        <dbReference type="EnsemblPlants" id="LPERR12G01410.1"/>
    </source>
</evidence>
<dbReference type="AlphaFoldDB" id="A0A0D9XWE3"/>
<feature type="compositionally biased region" description="Basic and acidic residues" evidence="1">
    <location>
        <begin position="1"/>
        <end position="12"/>
    </location>
</feature>
<dbReference type="Gramene" id="LPERR12G01410.1">
    <property type="protein sequence ID" value="LPERR12G01410.1"/>
    <property type="gene ID" value="LPERR12G01410"/>
</dbReference>
<reference evidence="2 3" key="1">
    <citation type="submission" date="2012-08" db="EMBL/GenBank/DDBJ databases">
        <title>Oryza genome evolution.</title>
        <authorList>
            <person name="Wing R.A."/>
        </authorList>
    </citation>
    <scope>NUCLEOTIDE SEQUENCE</scope>
</reference>
<evidence type="ECO:0000256" key="1">
    <source>
        <dbReference type="SAM" id="MobiDB-lite"/>
    </source>
</evidence>
<reference evidence="2" key="3">
    <citation type="submission" date="2015-04" db="UniProtKB">
        <authorList>
            <consortium name="EnsemblPlants"/>
        </authorList>
    </citation>
    <scope>IDENTIFICATION</scope>
</reference>
<proteinExistence type="predicted"/>
<dbReference type="EnsemblPlants" id="LPERR12G01410.1">
    <property type="protein sequence ID" value="LPERR12G01410.1"/>
    <property type="gene ID" value="LPERR12G01410"/>
</dbReference>
<feature type="region of interest" description="Disordered" evidence="1">
    <location>
        <begin position="1"/>
        <end position="48"/>
    </location>
</feature>
<protein>
    <submittedName>
        <fullName evidence="2">Uncharacterized protein</fullName>
    </submittedName>
</protein>
<keyword evidence="3" id="KW-1185">Reference proteome</keyword>
<evidence type="ECO:0000313" key="3">
    <source>
        <dbReference type="Proteomes" id="UP000032180"/>
    </source>
</evidence>
<organism evidence="2 3">
    <name type="scientific">Leersia perrieri</name>
    <dbReference type="NCBI Taxonomy" id="77586"/>
    <lineage>
        <taxon>Eukaryota</taxon>
        <taxon>Viridiplantae</taxon>
        <taxon>Streptophyta</taxon>
        <taxon>Embryophyta</taxon>
        <taxon>Tracheophyta</taxon>
        <taxon>Spermatophyta</taxon>
        <taxon>Magnoliopsida</taxon>
        <taxon>Liliopsida</taxon>
        <taxon>Poales</taxon>
        <taxon>Poaceae</taxon>
        <taxon>BOP clade</taxon>
        <taxon>Oryzoideae</taxon>
        <taxon>Oryzeae</taxon>
        <taxon>Oryzinae</taxon>
        <taxon>Leersia</taxon>
    </lineage>
</organism>
<dbReference type="HOGENOM" id="CLU_2852886_0_0_1"/>